<gene>
    <name evidence="1" type="ORF">L6164_037844</name>
</gene>
<dbReference type="EMBL" id="CM039439">
    <property type="protein sequence ID" value="KAI4297990.1"/>
    <property type="molecule type" value="Genomic_DNA"/>
</dbReference>
<sequence length="125" mass="14911">MWHSRMVKLSKWKKFRHYLLEHQIQLISRVDPIKDLMTKAVLTGRLAKWALTLLEYDREYVPKMYFDEASSIEPALRPRIPRVKVGIGLVFITPELARYHKRAMHLLNKIPQVKLEKTDRPSQFD</sequence>
<evidence type="ECO:0000313" key="2">
    <source>
        <dbReference type="Proteomes" id="UP000828941"/>
    </source>
</evidence>
<protein>
    <submittedName>
        <fullName evidence="1">Uncharacterized protein</fullName>
    </submittedName>
</protein>
<accession>A0ACB9KLE2</accession>
<reference evidence="1 2" key="1">
    <citation type="journal article" date="2022" name="DNA Res.">
        <title>Chromosomal-level genome assembly of the orchid tree Bauhinia variegata (Leguminosae; Cercidoideae) supports the allotetraploid origin hypothesis of Bauhinia.</title>
        <authorList>
            <person name="Zhong Y."/>
            <person name="Chen Y."/>
            <person name="Zheng D."/>
            <person name="Pang J."/>
            <person name="Liu Y."/>
            <person name="Luo S."/>
            <person name="Meng S."/>
            <person name="Qian L."/>
            <person name="Wei D."/>
            <person name="Dai S."/>
            <person name="Zhou R."/>
        </authorList>
    </citation>
    <scope>NUCLEOTIDE SEQUENCE [LARGE SCALE GENOMIC DNA]</scope>
    <source>
        <strain evidence="1">BV-YZ2020</strain>
    </source>
</reference>
<comment type="caution">
    <text evidence="1">The sequence shown here is derived from an EMBL/GenBank/DDBJ whole genome shotgun (WGS) entry which is preliminary data.</text>
</comment>
<evidence type="ECO:0000313" key="1">
    <source>
        <dbReference type="EMBL" id="KAI4297990.1"/>
    </source>
</evidence>
<organism evidence="1 2">
    <name type="scientific">Bauhinia variegata</name>
    <name type="common">Purple orchid tree</name>
    <name type="synonym">Phanera variegata</name>
    <dbReference type="NCBI Taxonomy" id="167791"/>
    <lineage>
        <taxon>Eukaryota</taxon>
        <taxon>Viridiplantae</taxon>
        <taxon>Streptophyta</taxon>
        <taxon>Embryophyta</taxon>
        <taxon>Tracheophyta</taxon>
        <taxon>Spermatophyta</taxon>
        <taxon>Magnoliopsida</taxon>
        <taxon>eudicotyledons</taxon>
        <taxon>Gunneridae</taxon>
        <taxon>Pentapetalae</taxon>
        <taxon>rosids</taxon>
        <taxon>fabids</taxon>
        <taxon>Fabales</taxon>
        <taxon>Fabaceae</taxon>
        <taxon>Cercidoideae</taxon>
        <taxon>Cercideae</taxon>
        <taxon>Bauhiniinae</taxon>
        <taxon>Bauhinia</taxon>
    </lineage>
</organism>
<name>A0ACB9KLE2_BAUVA</name>
<proteinExistence type="predicted"/>
<dbReference type="Proteomes" id="UP000828941">
    <property type="component" value="Chromosome 14"/>
</dbReference>
<keyword evidence="2" id="KW-1185">Reference proteome</keyword>